<dbReference type="OrthoDB" id="31113at2759"/>
<dbReference type="Gene3D" id="3.40.50.1010">
    <property type="entry name" value="5'-nuclease"/>
    <property type="match status" value="2"/>
</dbReference>
<name>A0A165SUL4_9AGAM</name>
<evidence type="ECO:0000259" key="8">
    <source>
        <dbReference type="SMART" id="SM00485"/>
    </source>
</evidence>
<feature type="domain" description="XPG-I" evidence="7">
    <location>
        <begin position="382"/>
        <end position="452"/>
    </location>
</feature>
<dbReference type="PANTHER" id="PTHR11081">
    <property type="entry name" value="FLAP ENDONUCLEASE FAMILY MEMBER"/>
    <property type="match status" value="1"/>
</dbReference>
<reference evidence="9 10" key="1">
    <citation type="journal article" date="2016" name="Mol. Biol. Evol.">
        <title>Comparative Genomics of Early-Diverging Mushroom-Forming Fungi Provides Insights into the Origins of Lignocellulose Decay Capabilities.</title>
        <authorList>
            <person name="Nagy L.G."/>
            <person name="Riley R."/>
            <person name="Tritt A."/>
            <person name="Adam C."/>
            <person name="Daum C."/>
            <person name="Floudas D."/>
            <person name="Sun H."/>
            <person name="Yadav J.S."/>
            <person name="Pangilinan J."/>
            <person name="Larsson K.H."/>
            <person name="Matsuura K."/>
            <person name="Barry K."/>
            <person name="Labutti K."/>
            <person name="Kuo R."/>
            <person name="Ohm R.A."/>
            <person name="Bhattacharya S.S."/>
            <person name="Shirouzu T."/>
            <person name="Yoshinaga Y."/>
            <person name="Martin F.M."/>
            <person name="Grigoriev I.V."/>
            <person name="Hibbett D.S."/>
        </authorList>
    </citation>
    <scope>NUCLEOTIDE SEQUENCE [LARGE SCALE GENOMIC DNA]</scope>
    <source>
        <strain evidence="9 10">HHB14362 ss-1</strain>
    </source>
</reference>
<dbReference type="GO" id="GO:0003677">
    <property type="term" value="F:DNA binding"/>
    <property type="evidence" value="ECO:0007669"/>
    <property type="project" value="InterPro"/>
</dbReference>
<evidence type="ECO:0000256" key="3">
    <source>
        <dbReference type="ARBA" id="ARBA00022723"/>
    </source>
</evidence>
<dbReference type="SUPFAM" id="SSF88723">
    <property type="entry name" value="PIN domain-like"/>
    <property type="match status" value="1"/>
</dbReference>
<evidence type="ECO:0000256" key="1">
    <source>
        <dbReference type="ARBA" id="ARBA00001946"/>
    </source>
</evidence>
<accession>A0A165SUL4</accession>
<dbReference type="PANTHER" id="PTHR11081:SF9">
    <property type="entry name" value="FLAP ENDONUCLEASE 1"/>
    <property type="match status" value="1"/>
</dbReference>
<dbReference type="Gene3D" id="1.10.150.20">
    <property type="entry name" value="5' to 3' exonuclease, C-terminal subdomain"/>
    <property type="match status" value="1"/>
</dbReference>
<dbReference type="SMART" id="SM00484">
    <property type="entry name" value="XPGI"/>
    <property type="match status" value="1"/>
</dbReference>
<evidence type="ECO:0000256" key="2">
    <source>
        <dbReference type="ARBA" id="ARBA00022722"/>
    </source>
</evidence>
<dbReference type="EMBL" id="KV425570">
    <property type="protein sequence ID" value="KZT25702.1"/>
    <property type="molecule type" value="Genomic_DNA"/>
</dbReference>
<dbReference type="SUPFAM" id="SSF47807">
    <property type="entry name" value="5' to 3' exonuclease, C-terminal subdomain"/>
    <property type="match status" value="1"/>
</dbReference>
<protein>
    <submittedName>
        <fullName evidence="9">PIN domain-like protein</fullName>
    </submittedName>
</protein>
<keyword evidence="4" id="KW-0255">Endonuclease</keyword>
<dbReference type="InterPro" id="IPR006085">
    <property type="entry name" value="XPG_DNA_repair_N"/>
</dbReference>
<dbReference type="GO" id="GO:0046872">
    <property type="term" value="F:metal ion binding"/>
    <property type="evidence" value="ECO:0007669"/>
    <property type="project" value="UniProtKB-KW"/>
</dbReference>
<proteinExistence type="predicted"/>
<dbReference type="GO" id="GO:0006281">
    <property type="term" value="P:DNA repair"/>
    <property type="evidence" value="ECO:0007669"/>
    <property type="project" value="UniProtKB-ARBA"/>
</dbReference>
<dbReference type="InterPro" id="IPR029060">
    <property type="entry name" value="PIN-like_dom_sf"/>
</dbReference>
<sequence>MGVLGLTPFIQKTCPQIIKTLPNRVRDLAGKTIVFDGTLITSRLHFAQTPHRYRHVLGWYRLIRELRDSSVNAICVFDGKQRNAAKQLESERRRQVRKTDVARASLELERLQRLKKLKRLLNATKHLESSQQQEATSTLRRLIADAGTTPAQLTLSCPAESAQLQPAYDDGGAAAFANDTDVGEALLHELPVLPSFPYKVGRYFGAFEADFPQSTGTSDDSILSDSAHNRYVTPRLEEENLDGHLIEDEDLENAWLTDFLMPAGHTEPQISAEAIPDALAVLYLDYRRSIPALHSLVSTPAPAPTDAGEAQADWSMSKSQHQLMLDEGKVWQHLAQTDGENLDDEQSLLSLAERSSLVSQSYERRINPPTAETYEECKLILRAMGVPCIDTSGPFEAEALASSLVLQGHADYVASEDTDVLVYEAPLIRNITSRRDPLTLLSGVDIRSSLALSRAAFVDFLLLLGTDFSQRIKNVGPARALKFIRAHGSIEGVLAHETKYAPRVSPQEYLQQVAVARMAFGTLPPVPDARLLRQGEWDQWAVRAILERFRLLRATAAYLDSEWDHYDALAGNCFGDNPSAI</sequence>
<dbReference type="SMART" id="SM00485">
    <property type="entry name" value="XPGN"/>
    <property type="match status" value="1"/>
</dbReference>
<evidence type="ECO:0000256" key="4">
    <source>
        <dbReference type="ARBA" id="ARBA00022759"/>
    </source>
</evidence>
<evidence type="ECO:0000313" key="10">
    <source>
        <dbReference type="Proteomes" id="UP000076761"/>
    </source>
</evidence>
<dbReference type="SMART" id="SM00279">
    <property type="entry name" value="HhH2"/>
    <property type="match status" value="1"/>
</dbReference>
<keyword evidence="2" id="KW-0540">Nuclease</keyword>
<dbReference type="Pfam" id="PF00867">
    <property type="entry name" value="XPG_I"/>
    <property type="match status" value="1"/>
</dbReference>
<gene>
    <name evidence="9" type="ORF">NEOLEDRAFT_1156131</name>
</gene>
<evidence type="ECO:0000256" key="6">
    <source>
        <dbReference type="ARBA" id="ARBA00022842"/>
    </source>
</evidence>
<dbReference type="InParanoid" id="A0A165SUL4"/>
<dbReference type="STRING" id="1314782.A0A165SUL4"/>
<dbReference type="PRINTS" id="PR00853">
    <property type="entry name" value="XPGRADSUPER"/>
</dbReference>
<evidence type="ECO:0000259" key="7">
    <source>
        <dbReference type="SMART" id="SM00484"/>
    </source>
</evidence>
<dbReference type="Proteomes" id="UP000076761">
    <property type="component" value="Unassembled WGS sequence"/>
</dbReference>
<dbReference type="InterPro" id="IPR036279">
    <property type="entry name" value="5-3_exonuclease_C_sf"/>
</dbReference>
<keyword evidence="10" id="KW-1185">Reference proteome</keyword>
<comment type="cofactor">
    <cofactor evidence="1">
        <name>Mg(2+)</name>
        <dbReference type="ChEBI" id="CHEBI:18420"/>
    </cofactor>
</comment>
<dbReference type="InterPro" id="IPR006084">
    <property type="entry name" value="XPG/Rad2"/>
</dbReference>
<dbReference type="InterPro" id="IPR008918">
    <property type="entry name" value="HhH2"/>
</dbReference>
<evidence type="ECO:0000313" key="9">
    <source>
        <dbReference type="EMBL" id="KZT25702.1"/>
    </source>
</evidence>
<dbReference type="InterPro" id="IPR006086">
    <property type="entry name" value="XPG-I_dom"/>
</dbReference>
<keyword evidence="5" id="KW-0378">Hydrolase</keyword>
<keyword evidence="3" id="KW-0479">Metal-binding</keyword>
<dbReference type="AlphaFoldDB" id="A0A165SUL4"/>
<keyword evidence="6" id="KW-0460">Magnesium</keyword>
<dbReference type="GO" id="GO:0017108">
    <property type="term" value="F:5'-flap endonuclease activity"/>
    <property type="evidence" value="ECO:0007669"/>
    <property type="project" value="TreeGrafter"/>
</dbReference>
<evidence type="ECO:0000256" key="5">
    <source>
        <dbReference type="ARBA" id="ARBA00022801"/>
    </source>
</evidence>
<feature type="domain" description="XPG N-terminal" evidence="8">
    <location>
        <begin position="1"/>
        <end position="100"/>
    </location>
</feature>
<organism evidence="9 10">
    <name type="scientific">Neolentinus lepideus HHB14362 ss-1</name>
    <dbReference type="NCBI Taxonomy" id="1314782"/>
    <lineage>
        <taxon>Eukaryota</taxon>
        <taxon>Fungi</taxon>
        <taxon>Dikarya</taxon>
        <taxon>Basidiomycota</taxon>
        <taxon>Agaricomycotina</taxon>
        <taxon>Agaricomycetes</taxon>
        <taxon>Gloeophyllales</taxon>
        <taxon>Gloeophyllaceae</taxon>
        <taxon>Neolentinus</taxon>
    </lineage>
</organism>